<keyword evidence="6" id="KW-1185">Reference proteome</keyword>
<organism evidence="5 6">
    <name type="scientific">Saccharothrix carnea</name>
    <dbReference type="NCBI Taxonomy" id="1280637"/>
    <lineage>
        <taxon>Bacteria</taxon>
        <taxon>Bacillati</taxon>
        <taxon>Actinomycetota</taxon>
        <taxon>Actinomycetes</taxon>
        <taxon>Pseudonocardiales</taxon>
        <taxon>Pseudonocardiaceae</taxon>
        <taxon>Saccharothrix</taxon>
    </lineage>
</organism>
<sequence length="390" mass="41344">MKIAVVSAHASPLPVLGDAEEGGQDVHVADLAAALVRGGHDVVVHSRRDSPRSPEVVRTRHGYDVVHVPAGPPSPIHPDELLPHLDEFTQFLRSQWRADPPDVVHAHYWTSGVASVLAADGLDVPVVQTFHSLGVVAQQAGDEGVPEARLSTERLISRQATRVVAQCTDEKAQLVRLGAPRTRIAVVPPGVDVDRFKPDGPRLNRPMAHRLVSSAVGAEDVITALRAVWDTELVVVGGRAEDVRRLREHSRASGVGDRVRLVGRVPQVAMPALLRSADVVVCAGSDGATVTPLEAMACGVPVVAATVGGSTDTVVDGVTGLLVPPSDPRALARALRPLLADDARRDAYGIAATDRVEARYSTARIATETIRVYRQAAGLADTVEASFHEA</sequence>
<dbReference type="SUPFAM" id="SSF53756">
    <property type="entry name" value="UDP-Glycosyltransferase/glycogen phosphorylase"/>
    <property type="match status" value="1"/>
</dbReference>
<name>A0A2P8IB91_SACCR</name>
<dbReference type="Pfam" id="PF00534">
    <property type="entry name" value="Glycos_transf_1"/>
    <property type="match status" value="1"/>
</dbReference>
<comment type="caution">
    <text evidence="5">The sequence shown here is derived from an EMBL/GenBank/DDBJ whole genome shotgun (WGS) entry which is preliminary data.</text>
</comment>
<dbReference type="PANTHER" id="PTHR12526:SF635">
    <property type="entry name" value="GLYCOSYL TRANSFERASE GROUP 1"/>
    <property type="match status" value="1"/>
</dbReference>
<protein>
    <submittedName>
        <fullName evidence="5">Glycosyltransferase involved in cell wall biosynthesis</fullName>
    </submittedName>
</protein>
<dbReference type="Pfam" id="PF13579">
    <property type="entry name" value="Glyco_trans_4_4"/>
    <property type="match status" value="1"/>
</dbReference>
<gene>
    <name evidence="5" type="ORF">B0I31_10427</name>
</gene>
<evidence type="ECO:0000313" key="6">
    <source>
        <dbReference type="Proteomes" id="UP000241118"/>
    </source>
</evidence>
<dbReference type="Proteomes" id="UP000241118">
    <property type="component" value="Unassembled WGS sequence"/>
</dbReference>
<reference evidence="5 6" key="1">
    <citation type="submission" date="2018-03" db="EMBL/GenBank/DDBJ databases">
        <title>Genomic Encyclopedia of Type Strains, Phase III (KMG-III): the genomes of soil and plant-associated and newly described type strains.</title>
        <authorList>
            <person name="Whitman W."/>
        </authorList>
    </citation>
    <scope>NUCLEOTIDE SEQUENCE [LARGE SCALE GENOMIC DNA]</scope>
    <source>
        <strain evidence="5 6">CGMCC 4.7097</strain>
    </source>
</reference>
<evidence type="ECO:0000259" key="4">
    <source>
        <dbReference type="Pfam" id="PF13579"/>
    </source>
</evidence>
<dbReference type="OrthoDB" id="9810929at2"/>
<dbReference type="Gene3D" id="3.40.50.2000">
    <property type="entry name" value="Glycogen Phosphorylase B"/>
    <property type="match status" value="2"/>
</dbReference>
<evidence type="ECO:0000256" key="1">
    <source>
        <dbReference type="ARBA" id="ARBA00022676"/>
    </source>
</evidence>
<dbReference type="RefSeq" id="WP_106615485.1">
    <property type="nucleotide sequence ID" value="NZ_PYAX01000004.1"/>
</dbReference>
<feature type="domain" description="Glycosyl transferase family 1" evidence="3">
    <location>
        <begin position="216"/>
        <end position="353"/>
    </location>
</feature>
<feature type="domain" description="Glycosyltransferase subfamily 4-like N-terminal" evidence="4">
    <location>
        <begin position="22"/>
        <end position="190"/>
    </location>
</feature>
<proteinExistence type="predicted"/>
<dbReference type="InterPro" id="IPR028098">
    <property type="entry name" value="Glyco_trans_4-like_N"/>
</dbReference>
<evidence type="ECO:0000256" key="2">
    <source>
        <dbReference type="ARBA" id="ARBA00022679"/>
    </source>
</evidence>
<keyword evidence="1" id="KW-0328">Glycosyltransferase</keyword>
<dbReference type="EMBL" id="PYAX01000004">
    <property type="protein sequence ID" value="PSL55736.1"/>
    <property type="molecule type" value="Genomic_DNA"/>
</dbReference>
<dbReference type="PANTHER" id="PTHR12526">
    <property type="entry name" value="GLYCOSYLTRANSFERASE"/>
    <property type="match status" value="1"/>
</dbReference>
<dbReference type="GO" id="GO:0016757">
    <property type="term" value="F:glycosyltransferase activity"/>
    <property type="evidence" value="ECO:0007669"/>
    <property type="project" value="UniProtKB-KW"/>
</dbReference>
<dbReference type="AlphaFoldDB" id="A0A2P8IB91"/>
<evidence type="ECO:0000259" key="3">
    <source>
        <dbReference type="Pfam" id="PF00534"/>
    </source>
</evidence>
<keyword evidence="2 5" id="KW-0808">Transferase</keyword>
<evidence type="ECO:0000313" key="5">
    <source>
        <dbReference type="EMBL" id="PSL55736.1"/>
    </source>
</evidence>
<accession>A0A2P8IB91</accession>
<dbReference type="InterPro" id="IPR001296">
    <property type="entry name" value="Glyco_trans_1"/>
</dbReference>